<evidence type="ECO:0000313" key="1">
    <source>
        <dbReference type="EMBL" id="OYQ38051.1"/>
    </source>
</evidence>
<dbReference type="OrthoDB" id="922982at2"/>
<proteinExistence type="predicted"/>
<protein>
    <recommendedName>
        <fullName evidence="3">DUF4249 domain-containing protein</fullName>
    </recommendedName>
</protein>
<name>A0A255Z9G1_9FLAO</name>
<comment type="caution">
    <text evidence="1">The sequence shown here is derived from an EMBL/GenBank/DDBJ whole genome shotgun (WGS) entry which is preliminary data.</text>
</comment>
<sequence length="282" mass="31002">MKTFLKYCFWITTFCVCSSCEEEISLEITGSPSKLVVEGNVLHGLDTLIQQQQIRLSLSAGYLGNSMPSPVTDALVRVVEGSHTYLYTHTGNGLYTSEFSASAGKTYKLLIDYAGNSYEATEFLKPGGAAIESLSVRYFPSALGSPAGNFITLNTADPIGERNFYLWQLYINGQLMVNPSPGNIYRAIQKDDFFNGQPLLNYLPYDNFPVVPGNSARMHQLNISEAMYNYYYSIFNLTGSSPFSGDVPPGNIRGNVLNTSDPQQNALGYFGACTISIKTKNL</sequence>
<keyword evidence="2" id="KW-1185">Reference proteome</keyword>
<organism evidence="1 2">
    <name type="scientific">Flavobacterium cyanobacteriorum</name>
    <dbReference type="NCBI Taxonomy" id="2022802"/>
    <lineage>
        <taxon>Bacteria</taxon>
        <taxon>Pseudomonadati</taxon>
        <taxon>Bacteroidota</taxon>
        <taxon>Flavobacteriia</taxon>
        <taxon>Flavobacteriales</taxon>
        <taxon>Flavobacteriaceae</taxon>
        <taxon>Flavobacterium</taxon>
    </lineage>
</organism>
<dbReference type="RefSeq" id="WP_094413906.1">
    <property type="nucleotide sequence ID" value="NZ_NOXV01000240.1"/>
</dbReference>
<dbReference type="Proteomes" id="UP000216605">
    <property type="component" value="Unassembled WGS sequence"/>
</dbReference>
<dbReference type="Pfam" id="PF14054">
    <property type="entry name" value="DUF4249"/>
    <property type="match status" value="1"/>
</dbReference>
<evidence type="ECO:0008006" key="3">
    <source>
        <dbReference type="Google" id="ProtNLM"/>
    </source>
</evidence>
<dbReference type="AlphaFoldDB" id="A0A255Z9G1"/>
<dbReference type="EMBL" id="NOXV01000240">
    <property type="protein sequence ID" value="OYQ38051.1"/>
    <property type="molecule type" value="Genomic_DNA"/>
</dbReference>
<evidence type="ECO:0000313" key="2">
    <source>
        <dbReference type="Proteomes" id="UP000216605"/>
    </source>
</evidence>
<gene>
    <name evidence="1" type="ORF">CHU92_06790</name>
</gene>
<accession>A0A255Z9G1</accession>
<dbReference type="InterPro" id="IPR025345">
    <property type="entry name" value="DUF4249"/>
</dbReference>
<reference evidence="1 2" key="1">
    <citation type="submission" date="2017-07" db="EMBL/GenBank/DDBJ databases">
        <title>Flavobacterium cyanobacteriorum sp. nov., isolated from cyanobacterial aggregates in a eutrophic lake.</title>
        <authorList>
            <person name="Cai H."/>
        </authorList>
    </citation>
    <scope>NUCLEOTIDE SEQUENCE [LARGE SCALE GENOMIC DNA]</scope>
    <source>
        <strain evidence="1 2">TH021</strain>
    </source>
</reference>